<dbReference type="EMBL" id="JATAAI010000053">
    <property type="protein sequence ID" value="KAK1733179.1"/>
    <property type="molecule type" value="Genomic_DNA"/>
</dbReference>
<keyword evidence="3" id="KW-1185">Reference proteome</keyword>
<protein>
    <submittedName>
        <fullName evidence="2">Uncharacterized protein</fullName>
    </submittedName>
</protein>
<evidence type="ECO:0000313" key="3">
    <source>
        <dbReference type="Proteomes" id="UP001224775"/>
    </source>
</evidence>
<organism evidence="2 3">
    <name type="scientific">Skeletonema marinoi</name>
    <dbReference type="NCBI Taxonomy" id="267567"/>
    <lineage>
        <taxon>Eukaryota</taxon>
        <taxon>Sar</taxon>
        <taxon>Stramenopiles</taxon>
        <taxon>Ochrophyta</taxon>
        <taxon>Bacillariophyta</taxon>
        <taxon>Coscinodiscophyceae</taxon>
        <taxon>Thalassiosirophycidae</taxon>
        <taxon>Thalassiosirales</taxon>
        <taxon>Skeletonemataceae</taxon>
        <taxon>Skeletonema</taxon>
        <taxon>Skeletonema marinoi-dohrnii complex</taxon>
    </lineage>
</organism>
<gene>
    <name evidence="2" type="ORF">QTG54_016156</name>
</gene>
<feature type="region of interest" description="Disordered" evidence="1">
    <location>
        <begin position="23"/>
        <end position="54"/>
    </location>
</feature>
<comment type="caution">
    <text evidence="2">The sequence shown here is derived from an EMBL/GenBank/DDBJ whole genome shotgun (WGS) entry which is preliminary data.</text>
</comment>
<accession>A0AAD8XSS6</accession>
<dbReference type="Proteomes" id="UP001224775">
    <property type="component" value="Unassembled WGS sequence"/>
</dbReference>
<sequence length="146" mass="16476">MTSSDSNVHASAAKHYCITVATKTHDGGSTGKPLNDSEPSAKRPRRRPVRKNEDPFMYYSHQETRMNALLLSSGENDAQVARESQVRKTRISFELHPSLLLEDLLPVNGPELLLVVDDTRGDTMMIEDLQRFLYGVDDDNEIMNMQ</sequence>
<evidence type="ECO:0000313" key="2">
    <source>
        <dbReference type="EMBL" id="KAK1733179.1"/>
    </source>
</evidence>
<name>A0AAD8XSS6_9STRA</name>
<dbReference type="AlphaFoldDB" id="A0AAD8XSS6"/>
<reference evidence="2" key="1">
    <citation type="submission" date="2023-06" db="EMBL/GenBank/DDBJ databases">
        <title>Survivors Of The Sea: Transcriptome response of Skeletonema marinoi to long-term dormancy.</title>
        <authorList>
            <person name="Pinder M.I.M."/>
            <person name="Kourtchenko O."/>
            <person name="Robertson E.K."/>
            <person name="Larsson T."/>
            <person name="Maumus F."/>
            <person name="Osuna-Cruz C.M."/>
            <person name="Vancaester E."/>
            <person name="Stenow R."/>
            <person name="Vandepoele K."/>
            <person name="Ploug H."/>
            <person name="Bruchert V."/>
            <person name="Godhe A."/>
            <person name="Topel M."/>
        </authorList>
    </citation>
    <scope>NUCLEOTIDE SEQUENCE</scope>
    <source>
        <strain evidence="2">R05AC</strain>
    </source>
</reference>
<evidence type="ECO:0000256" key="1">
    <source>
        <dbReference type="SAM" id="MobiDB-lite"/>
    </source>
</evidence>
<proteinExistence type="predicted"/>